<feature type="coiled-coil region" evidence="6">
    <location>
        <begin position="444"/>
        <end position="481"/>
    </location>
</feature>
<dbReference type="AlphaFoldDB" id="A0AAW2V274"/>
<feature type="coiled-coil region" evidence="6">
    <location>
        <begin position="288"/>
        <end position="315"/>
    </location>
</feature>
<keyword evidence="4 6" id="KW-0175">Coiled coil</keyword>
<proteinExistence type="predicted"/>
<accession>A0AAW2V274</accession>
<evidence type="ECO:0000256" key="5">
    <source>
        <dbReference type="ARBA" id="ARBA00023175"/>
    </source>
</evidence>
<reference evidence="7" key="1">
    <citation type="submission" date="2020-06" db="EMBL/GenBank/DDBJ databases">
        <authorList>
            <person name="Li T."/>
            <person name="Hu X."/>
            <person name="Zhang T."/>
            <person name="Song X."/>
            <person name="Zhang H."/>
            <person name="Dai N."/>
            <person name="Sheng W."/>
            <person name="Hou X."/>
            <person name="Wei L."/>
        </authorList>
    </citation>
    <scope>NUCLEOTIDE SEQUENCE</scope>
    <source>
        <strain evidence="7">KEN1</strain>
        <tissue evidence="7">Leaf</tissue>
    </source>
</reference>
<feature type="coiled-coil region" evidence="6">
    <location>
        <begin position="103"/>
        <end position="172"/>
    </location>
</feature>
<dbReference type="GO" id="GO:0005874">
    <property type="term" value="C:microtubule"/>
    <property type="evidence" value="ECO:0007669"/>
    <property type="project" value="UniProtKB-KW"/>
</dbReference>
<organism evidence="7">
    <name type="scientific">Sesamum latifolium</name>
    <dbReference type="NCBI Taxonomy" id="2727402"/>
    <lineage>
        <taxon>Eukaryota</taxon>
        <taxon>Viridiplantae</taxon>
        <taxon>Streptophyta</taxon>
        <taxon>Embryophyta</taxon>
        <taxon>Tracheophyta</taxon>
        <taxon>Spermatophyta</taxon>
        <taxon>Magnoliopsida</taxon>
        <taxon>eudicotyledons</taxon>
        <taxon>Gunneridae</taxon>
        <taxon>Pentapetalae</taxon>
        <taxon>asterids</taxon>
        <taxon>lamiids</taxon>
        <taxon>Lamiales</taxon>
        <taxon>Pedaliaceae</taxon>
        <taxon>Sesamum</taxon>
    </lineage>
</organism>
<keyword evidence="5" id="KW-0505">Motor protein</keyword>
<dbReference type="PANTHER" id="PTHR37739:SF8">
    <property type="entry name" value="KINESIN-LIKE PROTEIN KIN-12D"/>
    <property type="match status" value="1"/>
</dbReference>
<comment type="caution">
    <text evidence="7">The sequence shown here is derived from an EMBL/GenBank/DDBJ whole genome shotgun (WGS) entry which is preliminary data.</text>
</comment>
<keyword evidence="3" id="KW-0067">ATP-binding</keyword>
<dbReference type="EMBL" id="JACGWN010000011">
    <property type="protein sequence ID" value="KAL0422672.1"/>
    <property type="molecule type" value="Genomic_DNA"/>
</dbReference>
<dbReference type="InterPro" id="IPR044986">
    <property type="entry name" value="KIF15/KIN-12"/>
</dbReference>
<evidence type="ECO:0000256" key="2">
    <source>
        <dbReference type="ARBA" id="ARBA00022741"/>
    </source>
</evidence>
<dbReference type="GO" id="GO:0005524">
    <property type="term" value="F:ATP binding"/>
    <property type="evidence" value="ECO:0007669"/>
    <property type="project" value="UniProtKB-KW"/>
</dbReference>
<protein>
    <submittedName>
        <fullName evidence="7">Kinesin-like protein KIN-12D</fullName>
    </submittedName>
</protein>
<dbReference type="PANTHER" id="PTHR37739">
    <property type="entry name" value="KINESIN-LIKE PROTEIN KIN-12D"/>
    <property type="match status" value="1"/>
</dbReference>
<evidence type="ECO:0000313" key="7">
    <source>
        <dbReference type="EMBL" id="KAL0422672.1"/>
    </source>
</evidence>
<evidence type="ECO:0000256" key="3">
    <source>
        <dbReference type="ARBA" id="ARBA00022840"/>
    </source>
</evidence>
<feature type="coiled-coil region" evidence="6">
    <location>
        <begin position="1048"/>
        <end position="1082"/>
    </location>
</feature>
<feature type="coiled-coil region" evidence="6">
    <location>
        <begin position="684"/>
        <end position="711"/>
    </location>
</feature>
<evidence type="ECO:0000256" key="1">
    <source>
        <dbReference type="ARBA" id="ARBA00022701"/>
    </source>
</evidence>
<feature type="coiled-coil region" evidence="6">
    <location>
        <begin position="554"/>
        <end position="612"/>
    </location>
</feature>
<sequence>MRIFYSEIEALHASLDVITSAPQEHDSSREVIKESIVEFPFSVISLQLLPRERRKKQDVNLVKHAEEILDLQLELDILKTILQEERLYHGETEEMAKSVNRELQLSQEKVISVTKEYEKVQEELKNVKLVIEALESQQIHSINEIEDLRNSNVQFEELLKEKELEISYLKEQAHGQEFTSYKHPKSEDSPLEAKLKKMHESLEKAKRLNKWYQNDLAFQATHEEEVEEVRKQVEAETAEVIVCLQEELSALHQEVHDSKLKEIETRDRKQRNKLITLTEEWELIASEVEELNRCLKDAVDRRDDMERMLRSLRGAALVMTETHQQECCEKDKEILLLTSELNNKTSTIAELQSLIKNREDELKTASACATAALVIVNRLSELNSNHRDTSSDKDLHLKEFKEIFPQKDTILQNQGSMIIEADKQNHSLQVELQASKEYCTIQRLQLLEEQRSRNALQIELEENQENEILETREKLKELNSGVSTLKLCMNDHMKQSGHLQKDKVPETSICSSANDECKSWTGIKTEEGINEYNLMSESTMKGVNGGDAGIILLKKEIEYALKSLEEVQAEMENLRLEKQEILAFEKCSRRSIESLTNQAVLLHNAIDDFEGEFVRKVNAMDCKIGKMEAIVQESFTSLFQQRELLEAELDDAKVVAAQKTIEASCILEKFEEVQDTVKEADVMINELMIANETLKLNAHELKVKENHLTNERTILAKEVQSLKLSNNLKDQNYGELEKQYDTDFVTMKKMLSELEDVISEFQTTSMEEWMSVAADFSSVKSQLHNSTRSIRTLLEEVWSEIIVKDCAVSVLHLCHMGILLENANGLNAENGLLQHGLCESNSIISELREHNFRSRRELEMCRVLKGKLLADIKKSFDRISSKVDEAGEVTLKLTSFEKKIQDLQFQEEVMLQVSNNMGSELAVLMKELDHSNKHTMESILDQEKLLKEKDELFQHQEENFMIELSAKDFELLILSSELKQMFLLKTDAEKTCISTLEVLEDFKKYIVFKSLDAASSELLLLDQECKFDKLMEDFKMKESALETSSSHISELYQQINTLHKDIHLLEAESHRLQIELERSMKNWEE</sequence>
<name>A0AAW2V274_9LAMI</name>
<keyword evidence="2" id="KW-0547">Nucleotide-binding</keyword>
<reference evidence="7" key="2">
    <citation type="journal article" date="2024" name="Plant">
        <title>Genomic evolution and insights into agronomic trait innovations of Sesamum species.</title>
        <authorList>
            <person name="Miao H."/>
            <person name="Wang L."/>
            <person name="Qu L."/>
            <person name="Liu H."/>
            <person name="Sun Y."/>
            <person name="Le M."/>
            <person name="Wang Q."/>
            <person name="Wei S."/>
            <person name="Zheng Y."/>
            <person name="Lin W."/>
            <person name="Duan Y."/>
            <person name="Cao H."/>
            <person name="Xiong S."/>
            <person name="Wang X."/>
            <person name="Wei L."/>
            <person name="Li C."/>
            <person name="Ma Q."/>
            <person name="Ju M."/>
            <person name="Zhao R."/>
            <person name="Li G."/>
            <person name="Mu C."/>
            <person name="Tian Q."/>
            <person name="Mei H."/>
            <person name="Zhang T."/>
            <person name="Gao T."/>
            <person name="Zhang H."/>
        </authorList>
    </citation>
    <scope>NUCLEOTIDE SEQUENCE</scope>
    <source>
        <strain evidence="7">KEN1</strain>
    </source>
</reference>
<evidence type="ECO:0000256" key="6">
    <source>
        <dbReference type="SAM" id="Coils"/>
    </source>
</evidence>
<keyword evidence="1" id="KW-0493">Microtubule</keyword>
<evidence type="ECO:0000256" key="4">
    <source>
        <dbReference type="ARBA" id="ARBA00023054"/>
    </source>
</evidence>
<gene>
    <name evidence="7" type="ORF">Slati_3290100</name>
</gene>